<dbReference type="Pfam" id="PF02129">
    <property type="entry name" value="Peptidase_S15"/>
    <property type="match status" value="1"/>
</dbReference>
<dbReference type="InterPro" id="IPR000383">
    <property type="entry name" value="Xaa-Pro-like_dom"/>
</dbReference>
<accession>A0A815AAG6</accession>
<dbReference type="PANTHER" id="PTHR47751">
    <property type="entry name" value="SUPERFAMILY HYDROLASE, PUTATIVE (AFU_ORTHOLOGUE AFUA_2G16580)-RELATED"/>
    <property type="match status" value="1"/>
</dbReference>
<evidence type="ECO:0000256" key="1">
    <source>
        <dbReference type="ARBA" id="ARBA00029464"/>
    </source>
</evidence>
<protein>
    <recommendedName>
        <fullName evidence="2">Xaa-Pro dipeptidyl-peptidase-like domain-containing protein</fullName>
    </recommendedName>
</protein>
<comment type="caution">
    <text evidence="3">The sequence shown here is derived from an EMBL/GenBank/DDBJ whole genome shotgun (WGS) entry which is preliminary data.</text>
</comment>
<dbReference type="PANTHER" id="PTHR47751:SF2">
    <property type="entry name" value="DLTD N-TERMINAL DOMAIN PROTEIN (AFU_ORTHOLOGUE AFUA_8G00380)-RELATED"/>
    <property type="match status" value="1"/>
</dbReference>
<dbReference type="Proteomes" id="UP000663845">
    <property type="component" value="Unassembled WGS sequence"/>
</dbReference>
<proteinExistence type="inferred from homology"/>
<name>A0A815AAG6_9BILA</name>
<organism evidence="3 5">
    <name type="scientific">Adineta steineri</name>
    <dbReference type="NCBI Taxonomy" id="433720"/>
    <lineage>
        <taxon>Eukaryota</taxon>
        <taxon>Metazoa</taxon>
        <taxon>Spiralia</taxon>
        <taxon>Gnathifera</taxon>
        <taxon>Rotifera</taxon>
        <taxon>Eurotatoria</taxon>
        <taxon>Bdelloidea</taxon>
        <taxon>Adinetida</taxon>
        <taxon>Adinetidae</taxon>
        <taxon>Adineta</taxon>
    </lineage>
</organism>
<dbReference type="AlphaFoldDB" id="A0A815AAG6"/>
<comment type="similarity">
    <text evidence="1">Belongs to the polyketide transferase af380 family.</text>
</comment>
<gene>
    <name evidence="3" type="ORF">JYZ213_LOCUS29775</name>
    <name evidence="4" type="ORF">OXD698_LOCUS15308</name>
</gene>
<dbReference type="Proteomes" id="UP000663844">
    <property type="component" value="Unassembled WGS sequence"/>
</dbReference>
<reference evidence="3" key="1">
    <citation type="submission" date="2021-02" db="EMBL/GenBank/DDBJ databases">
        <authorList>
            <person name="Nowell W R."/>
        </authorList>
    </citation>
    <scope>NUCLEOTIDE SEQUENCE</scope>
</reference>
<dbReference type="Gene3D" id="3.40.50.1820">
    <property type="entry name" value="alpha/beta hydrolase"/>
    <property type="match status" value="1"/>
</dbReference>
<dbReference type="InterPro" id="IPR029058">
    <property type="entry name" value="AB_hydrolase_fold"/>
</dbReference>
<dbReference type="InterPro" id="IPR051411">
    <property type="entry name" value="Polyketide_trans_af380"/>
</dbReference>
<dbReference type="EMBL" id="CAJOAZ010001005">
    <property type="protein sequence ID" value="CAF3748442.1"/>
    <property type="molecule type" value="Genomic_DNA"/>
</dbReference>
<dbReference type="EMBL" id="CAJNOG010000462">
    <property type="protein sequence ID" value="CAF1253999.1"/>
    <property type="molecule type" value="Genomic_DNA"/>
</dbReference>
<dbReference type="Gene3D" id="1.10.10.800">
    <property type="match status" value="1"/>
</dbReference>
<sequence length="307" mass="35773">MNTSFTRHNVEFPAEDGVILRGWLYEPAKINDDQQLYPAIVMAHGYGAVKELYLDLYAECFVRSNFVVLLYDHQNFGESEGEPRQEIDPPKQIKGYSSAITYLESRTNSVDAQRIGIWGSSYSGGHVLVVSAKDKRVKCVVSQMPSISGTQNLKRRRNEEDYQRLLKAFERDRQQRAEGHPPRVIPIIRPEEQKDWWNFFDVGHATEEDKWRYKNWKNEQTLRSVEMYGEYNPEEYAGDISPCPLLMLVADNDTVTFTEDEIELFETKIGEPKKLVKFNGDHFSAYKEQFQLTSKEANDWFIKYLQS</sequence>
<feature type="domain" description="Xaa-Pro dipeptidyl-peptidase-like" evidence="2">
    <location>
        <begin position="16"/>
        <end position="282"/>
    </location>
</feature>
<evidence type="ECO:0000313" key="4">
    <source>
        <dbReference type="EMBL" id="CAF3748442.1"/>
    </source>
</evidence>
<dbReference type="SUPFAM" id="SSF53474">
    <property type="entry name" value="alpha/beta-Hydrolases"/>
    <property type="match status" value="1"/>
</dbReference>
<evidence type="ECO:0000259" key="2">
    <source>
        <dbReference type="Pfam" id="PF02129"/>
    </source>
</evidence>
<evidence type="ECO:0000313" key="5">
    <source>
        <dbReference type="Proteomes" id="UP000663845"/>
    </source>
</evidence>
<evidence type="ECO:0000313" key="3">
    <source>
        <dbReference type="EMBL" id="CAF1253999.1"/>
    </source>
</evidence>
<dbReference type="GO" id="GO:0016787">
    <property type="term" value="F:hydrolase activity"/>
    <property type="evidence" value="ECO:0007669"/>
    <property type="project" value="InterPro"/>
</dbReference>